<reference evidence="2 3" key="1">
    <citation type="submission" date="2024-06" db="EMBL/GenBank/DDBJ databases">
        <authorList>
            <person name="Pan Q."/>
            <person name="Wen M."/>
            <person name="Jouanno E."/>
            <person name="Zahm M."/>
            <person name="Klopp C."/>
            <person name="Cabau C."/>
            <person name="Louis A."/>
            <person name="Berthelot C."/>
            <person name="Parey E."/>
            <person name="Roest Crollius H."/>
            <person name="Montfort J."/>
            <person name="Robinson-Rechavi M."/>
            <person name="Bouchez O."/>
            <person name="Lampietro C."/>
            <person name="Lopez Roques C."/>
            <person name="Donnadieu C."/>
            <person name="Postlethwait J."/>
            <person name="Bobe J."/>
            <person name="Verreycken H."/>
            <person name="Guiguen Y."/>
        </authorList>
    </citation>
    <scope>NUCLEOTIDE SEQUENCE [LARGE SCALE GENOMIC DNA]</scope>
    <source>
        <strain evidence="2">Up_M1</strain>
        <tissue evidence="2">Testis</tissue>
    </source>
</reference>
<gene>
    <name evidence="2" type="ORF">UPYG_G00267810</name>
</gene>
<dbReference type="AlphaFoldDB" id="A0ABD0WA92"/>
<comment type="caution">
    <text evidence="2">The sequence shown here is derived from an EMBL/GenBank/DDBJ whole genome shotgun (WGS) entry which is preliminary data.</text>
</comment>
<feature type="signal peptide" evidence="1">
    <location>
        <begin position="1"/>
        <end position="27"/>
    </location>
</feature>
<proteinExistence type="predicted"/>
<keyword evidence="3" id="KW-1185">Reference proteome</keyword>
<evidence type="ECO:0000313" key="2">
    <source>
        <dbReference type="EMBL" id="KAL0968509.1"/>
    </source>
</evidence>
<sequence>MFTLSVAVTLNVTTLYICLIDQFLVDCQQPAAPASVSPPSSPQLRQARAFLTCSQSPKIVPALQEDGTPSLSSRDSLDPSLAWPGSLIHQVLRSPESAYPPDTSCTVDCWALHPGQLEMCCSSLVELDIITSCPGGSRLQCKHMAYCR</sequence>
<protein>
    <submittedName>
        <fullName evidence="2">Uncharacterized protein</fullName>
    </submittedName>
</protein>
<accession>A0ABD0WA92</accession>
<keyword evidence="1" id="KW-0732">Signal</keyword>
<dbReference type="EMBL" id="JAGEUA010000008">
    <property type="protein sequence ID" value="KAL0968509.1"/>
    <property type="molecule type" value="Genomic_DNA"/>
</dbReference>
<name>A0ABD0WA92_UMBPY</name>
<feature type="chain" id="PRO_5044835895" evidence="1">
    <location>
        <begin position="28"/>
        <end position="148"/>
    </location>
</feature>
<evidence type="ECO:0000313" key="3">
    <source>
        <dbReference type="Proteomes" id="UP001557470"/>
    </source>
</evidence>
<evidence type="ECO:0000256" key="1">
    <source>
        <dbReference type="SAM" id="SignalP"/>
    </source>
</evidence>
<dbReference type="Proteomes" id="UP001557470">
    <property type="component" value="Unassembled WGS sequence"/>
</dbReference>
<organism evidence="2 3">
    <name type="scientific">Umbra pygmaea</name>
    <name type="common">Eastern mudminnow</name>
    <dbReference type="NCBI Taxonomy" id="75934"/>
    <lineage>
        <taxon>Eukaryota</taxon>
        <taxon>Metazoa</taxon>
        <taxon>Chordata</taxon>
        <taxon>Craniata</taxon>
        <taxon>Vertebrata</taxon>
        <taxon>Euteleostomi</taxon>
        <taxon>Actinopterygii</taxon>
        <taxon>Neopterygii</taxon>
        <taxon>Teleostei</taxon>
        <taxon>Protacanthopterygii</taxon>
        <taxon>Esociformes</taxon>
        <taxon>Umbridae</taxon>
        <taxon>Umbra</taxon>
    </lineage>
</organism>